<accession>A0A9N9F0G4</accession>
<dbReference type="OrthoDB" id="2447160at2759"/>
<evidence type="ECO:0000313" key="2">
    <source>
        <dbReference type="Proteomes" id="UP000789759"/>
    </source>
</evidence>
<feature type="non-terminal residue" evidence="1">
    <location>
        <position position="466"/>
    </location>
</feature>
<sequence>KHVVEWERGIKRQRKDTLSISESISLLTNIIFEREILGNDPSIISFSKLKSVAEGKNNQLNFLFDKIEVGSINILTKFLYNQEKNEEESTIYNFKQMYREMVSKDFRLSSFFDSIYNTSFPKNRSNKKLDKLDKKLAIECYIICDNQNSKPTTFKKDMSLFVDLMGVSAEAIDTLSHADITILQRHLNKKKTAIADNHPHRVVSYLEIKKNNVLVLNINDYHNIHTKQIPDTCSTSSAAHITTLLLNGVDSNAIPWILSKIAKVISARKSIAFEDAFVDHKKSTYADKDNLILLTKKAQVFLLEIFALLDLVVDNKQMLLGFSSEHLLSYDKCDHCHRLLYNRTSKSSIVIACSHEYHESCFTILNGKYHYCESILKLDIKNNVTSLFSCLSKLDKSKSNLEEIVEADEDSPQDQRIENENDILEVVQKHKQVLSRMEQAYSAALEKFLNTNIVHQNDYQIDDQVR</sequence>
<organism evidence="1 2">
    <name type="scientific">Cetraspora pellucida</name>
    <dbReference type="NCBI Taxonomy" id="1433469"/>
    <lineage>
        <taxon>Eukaryota</taxon>
        <taxon>Fungi</taxon>
        <taxon>Fungi incertae sedis</taxon>
        <taxon>Mucoromycota</taxon>
        <taxon>Glomeromycotina</taxon>
        <taxon>Glomeromycetes</taxon>
        <taxon>Diversisporales</taxon>
        <taxon>Gigasporaceae</taxon>
        <taxon>Cetraspora</taxon>
    </lineage>
</organism>
<proteinExistence type="predicted"/>
<evidence type="ECO:0000313" key="1">
    <source>
        <dbReference type="EMBL" id="CAG8501710.1"/>
    </source>
</evidence>
<name>A0A9N9F0G4_9GLOM</name>
<dbReference type="EMBL" id="CAJVQA010001079">
    <property type="protein sequence ID" value="CAG8501710.1"/>
    <property type="molecule type" value="Genomic_DNA"/>
</dbReference>
<comment type="caution">
    <text evidence="1">The sequence shown here is derived from an EMBL/GenBank/DDBJ whole genome shotgun (WGS) entry which is preliminary data.</text>
</comment>
<reference evidence="1" key="1">
    <citation type="submission" date="2021-06" db="EMBL/GenBank/DDBJ databases">
        <authorList>
            <person name="Kallberg Y."/>
            <person name="Tangrot J."/>
            <person name="Rosling A."/>
        </authorList>
    </citation>
    <scope>NUCLEOTIDE SEQUENCE</scope>
    <source>
        <strain evidence="1">FL966</strain>
    </source>
</reference>
<protein>
    <submittedName>
        <fullName evidence="1">10231_t:CDS:1</fullName>
    </submittedName>
</protein>
<dbReference type="Proteomes" id="UP000789759">
    <property type="component" value="Unassembled WGS sequence"/>
</dbReference>
<dbReference type="AlphaFoldDB" id="A0A9N9F0G4"/>
<gene>
    <name evidence="1" type="ORF">CPELLU_LOCUS2480</name>
</gene>
<keyword evidence="2" id="KW-1185">Reference proteome</keyword>